<accession>A0ABT1SEK7</accession>
<comment type="caution">
    <text evidence="1">The sequence shown here is derived from an EMBL/GenBank/DDBJ whole genome shotgun (WGS) entry which is preliminary data.</text>
</comment>
<evidence type="ECO:0000313" key="1">
    <source>
        <dbReference type="EMBL" id="MCQ4924921.1"/>
    </source>
</evidence>
<evidence type="ECO:0000313" key="2">
    <source>
        <dbReference type="Proteomes" id="UP001524478"/>
    </source>
</evidence>
<name>A0ABT1SEK7_9FIRM</name>
<dbReference type="RefSeq" id="WP_256312512.1">
    <property type="nucleotide sequence ID" value="NZ_JANGAC010000016.1"/>
</dbReference>
<organism evidence="1 2">
    <name type="scientific">Tissierella carlieri</name>
    <dbReference type="NCBI Taxonomy" id="689904"/>
    <lineage>
        <taxon>Bacteria</taxon>
        <taxon>Bacillati</taxon>
        <taxon>Bacillota</taxon>
        <taxon>Tissierellia</taxon>
        <taxon>Tissierellales</taxon>
        <taxon>Tissierellaceae</taxon>
        <taxon>Tissierella</taxon>
    </lineage>
</organism>
<proteinExistence type="predicted"/>
<protein>
    <submittedName>
        <fullName evidence="1">Uncharacterized protein</fullName>
    </submittedName>
</protein>
<reference evidence="1 2" key="1">
    <citation type="submission" date="2022-06" db="EMBL/GenBank/DDBJ databases">
        <title>Isolation of gut microbiota from human fecal samples.</title>
        <authorList>
            <person name="Pamer E.G."/>
            <person name="Barat B."/>
            <person name="Waligurski E."/>
            <person name="Medina S."/>
            <person name="Paddock L."/>
            <person name="Mostad J."/>
        </authorList>
    </citation>
    <scope>NUCLEOTIDE SEQUENCE [LARGE SCALE GENOMIC DNA]</scope>
    <source>
        <strain evidence="1 2">DFI.7.95</strain>
    </source>
</reference>
<dbReference type="EMBL" id="JANGAC010000016">
    <property type="protein sequence ID" value="MCQ4924921.1"/>
    <property type="molecule type" value="Genomic_DNA"/>
</dbReference>
<sequence length="59" mass="6922">MKNRIIIEVEGGIVTSVYSNLKELNISVLDKDYCECDDPDFEKEREELIEEASKLKEHY</sequence>
<keyword evidence="2" id="KW-1185">Reference proteome</keyword>
<gene>
    <name evidence="1" type="ORF">NE686_17600</name>
</gene>
<dbReference type="Proteomes" id="UP001524478">
    <property type="component" value="Unassembled WGS sequence"/>
</dbReference>